<dbReference type="AlphaFoldDB" id="A0A183BZD6"/>
<evidence type="ECO:0000313" key="2">
    <source>
        <dbReference type="Proteomes" id="UP000050741"/>
    </source>
</evidence>
<feature type="signal peptide" evidence="1">
    <location>
        <begin position="1"/>
        <end position="19"/>
    </location>
</feature>
<reference evidence="2" key="2">
    <citation type="submission" date="2014-05" db="EMBL/GenBank/DDBJ databases">
        <title>The genome and life-stage specific transcriptomes of Globodera pallida elucidate key aspects of plant parasitism by a cyst nematode.</title>
        <authorList>
            <person name="Cotton J.A."/>
            <person name="Lilley C.J."/>
            <person name="Jones L.M."/>
            <person name="Kikuchi T."/>
            <person name="Reid A.J."/>
            <person name="Thorpe P."/>
            <person name="Tsai I.J."/>
            <person name="Beasley H."/>
            <person name="Blok V."/>
            <person name="Cock P.J.A."/>
            <person name="Van den Akker S.E."/>
            <person name="Holroyd N."/>
            <person name="Hunt M."/>
            <person name="Mantelin S."/>
            <person name="Naghra H."/>
            <person name="Pain A."/>
            <person name="Palomares-Rius J.E."/>
            <person name="Zarowiecki M."/>
            <person name="Berriman M."/>
            <person name="Jones J.T."/>
            <person name="Urwin P.E."/>
        </authorList>
    </citation>
    <scope>NUCLEOTIDE SEQUENCE [LARGE SCALE GENOMIC DNA]</scope>
    <source>
        <strain evidence="2">Lindley</strain>
    </source>
</reference>
<dbReference type="WBParaSite" id="GPLIN_000597700">
    <property type="protein sequence ID" value="GPLIN_000597700"/>
    <property type="gene ID" value="GPLIN_000597700"/>
</dbReference>
<accession>A0A183BZD6</accession>
<feature type="chain" id="PRO_5008146829" evidence="1">
    <location>
        <begin position="20"/>
        <end position="107"/>
    </location>
</feature>
<sequence>MKNILLVQLLLFKIACSFCQIIRPYIESDNPTDAVYHIAQISPPGIYRIIIWSKLKKGTISNSGMLSMLINDQVNLHIIPLNGEMPMPRVGCLGSRTKNCLIRTIFF</sequence>
<keyword evidence="2" id="KW-1185">Reference proteome</keyword>
<evidence type="ECO:0000256" key="1">
    <source>
        <dbReference type="SAM" id="SignalP"/>
    </source>
</evidence>
<organism evidence="2 3">
    <name type="scientific">Globodera pallida</name>
    <name type="common">Potato cyst nematode worm</name>
    <name type="synonym">Heterodera pallida</name>
    <dbReference type="NCBI Taxonomy" id="36090"/>
    <lineage>
        <taxon>Eukaryota</taxon>
        <taxon>Metazoa</taxon>
        <taxon>Ecdysozoa</taxon>
        <taxon>Nematoda</taxon>
        <taxon>Chromadorea</taxon>
        <taxon>Rhabditida</taxon>
        <taxon>Tylenchina</taxon>
        <taxon>Tylenchomorpha</taxon>
        <taxon>Tylenchoidea</taxon>
        <taxon>Heteroderidae</taxon>
        <taxon>Heteroderinae</taxon>
        <taxon>Globodera</taxon>
    </lineage>
</organism>
<name>A0A183BZD6_GLOPA</name>
<dbReference type="Proteomes" id="UP000050741">
    <property type="component" value="Unassembled WGS sequence"/>
</dbReference>
<keyword evidence="1" id="KW-0732">Signal</keyword>
<evidence type="ECO:0000313" key="3">
    <source>
        <dbReference type="WBParaSite" id="GPLIN_000597700"/>
    </source>
</evidence>
<reference evidence="3" key="3">
    <citation type="submission" date="2016-06" db="UniProtKB">
        <authorList>
            <consortium name="WormBaseParasite"/>
        </authorList>
    </citation>
    <scope>IDENTIFICATION</scope>
</reference>
<proteinExistence type="predicted"/>
<protein>
    <submittedName>
        <fullName evidence="3">Secreted protein</fullName>
    </submittedName>
</protein>
<reference evidence="2" key="1">
    <citation type="submission" date="2013-12" db="EMBL/GenBank/DDBJ databases">
        <authorList>
            <person name="Aslett M."/>
        </authorList>
    </citation>
    <scope>NUCLEOTIDE SEQUENCE [LARGE SCALE GENOMIC DNA]</scope>
    <source>
        <strain evidence="2">Lindley</strain>
    </source>
</reference>